<dbReference type="GO" id="GO:0004174">
    <property type="term" value="F:electron-transferring-flavoprotein dehydrogenase activity"/>
    <property type="evidence" value="ECO:0007669"/>
    <property type="project" value="UniProtKB-EC"/>
</dbReference>
<accession>A0A1X6XHD6</accession>
<keyword evidence="3" id="KW-0560">Oxidoreductase</keyword>
<organism evidence="3 4">
    <name type="scientific">Brevibacterium yomogidense</name>
    <dbReference type="NCBI Taxonomy" id="946573"/>
    <lineage>
        <taxon>Bacteria</taxon>
        <taxon>Bacillati</taxon>
        <taxon>Actinomycetota</taxon>
        <taxon>Actinomycetes</taxon>
        <taxon>Micrococcales</taxon>
        <taxon>Brevibacteriaceae</taxon>
        <taxon>Brevibacterium</taxon>
    </lineage>
</organism>
<feature type="compositionally biased region" description="Low complexity" evidence="1">
    <location>
        <begin position="18"/>
        <end position="37"/>
    </location>
</feature>
<dbReference type="Proteomes" id="UP000196581">
    <property type="component" value="Unassembled WGS sequence"/>
</dbReference>
<dbReference type="GO" id="GO:0016628">
    <property type="term" value="F:oxidoreductase activity, acting on the CH-CH group of donors, NAD or NADP as acceptor"/>
    <property type="evidence" value="ECO:0007669"/>
    <property type="project" value="InterPro"/>
</dbReference>
<dbReference type="InterPro" id="IPR011777">
    <property type="entry name" value="Geranylgeranyl_Rdtase_fam"/>
</dbReference>
<evidence type="ECO:0000313" key="4">
    <source>
        <dbReference type="Proteomes" id="UP000196581"/>
    </source>
</evidence>
<dbReference type="Pfam" id="PF01494">
    <property type="entry name" value="FAD_binding_3"/>
    <property type="match status" value="1"/>
</dbReference>
<dbReference type="EMBL" id="FWFF01000017">
    <property type="protein sequence ID" value="SLM98701.1"/>
    <property type="molecule type" value="Genomic_DNA"/>
</dbReference>
<feature type="region of interest" description="Disordered" evidence="1">
    <location>
        <begin position="1"/>
        <end position="46"/>
    </location>
</feature>
<evidence type="ECO:0000259" key="2">
    <source>
        <dbReference type="Pfam" id="PF01494"/>
    </source>
</evidence>
<dbReference type="SUPFAM" id="SSF51905">
    <property type="entry name" value="FAD/NAD(P)-binding domain"/>
    <property type="match status" value="1"/>
</dbReference>
<dbReference type="PANTHER" id="PTHR42685">
    <property type="entry name" value="GERANYLGERANYL DIPHOSPHATE REDUCTASE"/>
    <property type="match status" value="1"/>
</dbReference>
<dbReference type="AlphaFoldDB" id="A0A1X6XHD6"/>
<gene>
    <name evidence="3" type="ORF">FM105_09400</name>
</gene>
<dbReference type="EC" id="1.5.5.1" evidence="3"/>
<dbReference type="InterPro" id="IPR050407">
    <property type="entry name" value="Geranylgeranyl_reductase"/>
</dbReference>
<keyword evidence="4" id="KW-1185">Reference proteome</keyword>
<protein>
    <submittedName>
        <fullName evidence="3">Electron transfer flavoprotein-ubiquinone oxidoreductase</fullName>
        <ecNumber evidence="3">1.5.5.1</ecNumber>
    </submittedName>
</protein>
<feature type="domain" description="FAD-binding" evidence="2">
    <location>
        <begin position="53"/>
        <end position="371"/>
    </location>
</feature>
<reference evidence="4" key="1">
    <citation type="submission" date="2017-02" db="EMBL/GenBank/DDBJ databases">
        <authorList>
            <person name="Dridi B."/>
        </authorList>
    </citation>
    <scope>NUCLEOTIDE SEQUENCE [LARGE SCALE GENOMIC DNA]</scope>
    <source>
        <strain evidence="4">B Co 03.10</strain>
    </source>
</reference>
<dbReference type="PANTHER" id="PTHR42685:SF22">
    <property type="entry name" value="CONDITIONED MEDIUM FACTOR RECEPTOR 1"/>
    <property type="match status" value="1"/>
</dbReference>
<sequence>MSAAQDPRTTMQDTRPVDSQPQDSQPQDPQPQDSQPQDPDPLDSHPLDARVIDADVVVVGAGPAGAATAAHLARAGLDVAVLEKSSFPRDKICGDALTPRAVRELGHLGVDTRPEDGWHRNRGLRLIGGGHRMEIDWPGGGGFPDYGLTKTRMGLDETLARHAQRQGARLYEQVAATEPVIGSDGWLTGVRATGTDQRGRKVGPEAYFRAPLVVACDGVSSRVSVAHGVEKRDDRPMGVAVRTYHSSPRHDDGYLESWLELRESGGDPMPGYGWLFPLGDGTVNVGLGILDTSPHFGTVNYRTVLDEWLAAMGHEWSIDESTQLERVRSAALPMAFNRTPHFRDGLMLVGDSAGMVSPFNGEGIDYALESARIAADVIVTHHRMPQHRRRVAMQEYPEIVRDRFGGYFTLGRVFADLIGRPGLMSLGIKYGMGVDALMAFAVRLMGNIHSEGSDADSMDRVITALTRSVPATTNS</sequence>
<dbReference type="InterPro" id="IPR036188">
    <property type="entry name" value="FAD/NAD-bd_sf"/>
</dbReference>
<proteinExistence type="predicted"/>
<evidence type="ECO:0000256" key="1">
    <source>
        <dbReference type="SAM" id="MobiDB-lite"/>
    </source>
</evidence>
<dbReference type="GO" id="GO:0071949">
    <property type="term" value="F:FAD binding"/>
    <property type="evidence" value="ECO:0007669"/>
    <property type="project" value="InterPro"/>
</dbReference>
<dbReference type="PRINTS" id="PR00420">
    <property type="entry name" value="RNGMNOXGNASE"/>
</dbReference>
<name>A0A1X6XHD6_9MICO</name>
<dbReference type="RefSeq" id="WP_256970320.1">
    <property type="nucleotide sequence ID" value="NZ_FWFF01000017.1"/>
</dbReference>
<dbReference type="NCBIfam" id="TIGR02032">
    <property type="entry name" value="GG-red-SF"/>
    <property type="match status" value="1"/>
</dbReference>
<dbReference type="InterPro" id="IPR002938">
    <property type="entry name" value="FAD-bd"/>
</dbReference>
<keyword evidence="3" id="KW-0830">Ubiquinone</keyword>
<evidence type="ECO:0000313" key="3">
    <source>
        <dbReference type="EMBL" id="SLM98701.1"/>
    </source>
</evidence>
<dbReference type="Gene3D" id="3.50.50.60">
    <property type="entry name" value="FAD/NAD(P)-binding domain"/>
    <property type="match status" value="1"/>
</dbReference>